<evidence type="ECO:0000313" key="2">
    <source>
        <dbReference type="EMBL" id="GAA4148653.1"/>
    </source>
</evidence>
<feature type="region of interest" description="Disordered" evidence="1">
    <location>
        <begin position="93"/>
        <end position="140"/>
    </location>
</feature>
<evidence type="ECO:0000256" key="1">
    <source>
        <dbReference type="SAM" id="MobiDB-lite"/>
    </source>
</evidence>
<dbReference type="Proteomes" id="UP001500266">
    <property type="component" value="Unassembled WGS sequence"/>
</dbReference>
<name>A0ABP7Z731_9ACTN</name>
<evidence type="ECO:0000313" key="3">
    <source>
        <dbReference type="Proteomes" id="UP001500266"/>
    </source>
</evidence>
<gene>
    <name evidence="2" type="ORF">GCM10022416_43140</name>
</gene>
<organism evidence="2 3">
    <name type="scientific">Actinomadura keratinilytica</name>
    <dbReference type="NCBI Taxonomy" id="547461"/>
    <lineage>
        <taxon>Bacteria</taxon>
        <taxon>Bacillati</taxon>
        <taxon>Actinomycetota</taxon>
        <taxon>Actinomycetes</taxon>
        <taxon>Streptosporangiales</taxon>
        <taxon>Thermomonosporaceae</taxon>
        <taxon>Actinomadura</taxon>
    </lineage>
</organism>
<dbReference type="RefSeq" id="WP_345023302.1">
    <property type="nucleotide sequence ID" value="NZ_BAABDO010000074.1"/>
</dbReference>
<reference evidence="3" key="1">
    <citation type="journal article" date="2019" name="Int. J. Syst. Evol. Microbiol.">
        <title>The Global Catalogue of Microorganisms (GCM) 10K type strain sequencing project: providing services to taxonomists for standard genome sequencing and annotation.</title>
        <authorList>
            <consortium name="The Broad Institute Genomics Platform"/>
            <consortium name="The Broad Institute Genome Sequencing Center for Infectious Disease"/>
            <person name="Wu L."/>
            <person name="Ma J."/>
        </authorList>
    </citation>
    <scope>NUCLEOTIDE SEQUENCE [LARGE SCALE GENOMIC DNA]</scope>
    <source>
        <strain evidence="3">JCM 17316</strain>
    </source>
</reference>
<feature type="compositionally biased region" description="Pro residues" evidence="1">
    <location>
        <begin position="118"/>
        <end position="128"/>
    </location>
</feature>
<accession>A0ABP7Z731</accession>
<keyword evidence="3" id="KW-1185">Reference proteome</keyword>
<proteinExistence type="predicted"/>
<sequence>MIENAGPTDSRPTDPPAFLRFDPPELQDGSLIVRGVPARLREQRRLAPGAPLGYLYQQAGEDEPEHDLAFTAGHYDEVELVWRFSGEVTGIAGITEPFAGPPPGEEPARPGAGAPGSGGPPSPPSSPERPPETPAGKGSH</sequence>
<feature type="region of interest" description="Disordered" evidence="1">
    <location>
        <begin position="1"/>
        <end position="24"/>
    </location>
</feature>
<dbReference type="EMBL" id="BAABDO010000074">
    <property type="protein sequence ID" value="GAA4148653.1"/>
    <property type="molecule type" value="Genomic_DNA"/>
</dbReference>
<protein>
    <submittedName>
        <fullName evidence="2">Uncharacterized protein</fullName>
    </submittedName>
</protein>
<comment type="caution">
    <text evidence="2">The sequence shown here is derived from an EMBL/GenBank/DDBJ whole genome shotgun (WGS) entry which is preliminary data.</text>
</comment>